<evidence type="ECO:0000256" key="4">
    <source>
        <dbReference type="PIRSR" id="PIRSR000524-1"/>
    </source>
</evidence>
<keyword evidence="9" id="KW-0032">Aminotransferase</keyword>
<feature type="binding site" evidence="4">
    <location>
        <position position="333"/>
    </location>
    <ligand>
        <name>substrate</name>
    </ligand>
</feature>
<dbReference type="PANTHER" id="PTHR21152:SF40">
    <property type="entry name" value="ALANINE--GLYOXYLATE AMINOTRANSFERASE"/>
    <property type="match status" value="1"/>
</dbReference>
<name>A0A5R8KKD6_9BACT</name>
<evidence type="ECO:0000256" key="1">
    <source>
        <dbReference type="ARBA" id="ARBA00001933"/>
    </source>
</evidence>
<dbReference type="InterPro" id="IPR020578">
    <property type="entry name" value="Aminotrans_V_PyrdxlP_BS"/>
</dbReference>
<dbReference type="PIRSF" id="PIRSF000524">
    <property type="entry name" value="SPT"/>
    <property type="match status" value="1"/>
</dbReference>
<dbReference type="GO" id="GO:0008453">
    <property type="term" value="F:alanine-glyoxylate transaminase activity"/>
    <property type="evidence" value="ECO:0007669"/>
    <property type="project" value="TreeGrafter"/>
</dbReference>
<dbReference type="Gene3D" id="3.40.640.10">
    <property type="entry name" value="Type I PLP-dependent aspartate aminotransferase-like (Major domain)"/>
    <property type="match status" value="1"/>
</dbReference>
<dbReference type="OrthoDB" id="389074at2"/>
<dbReference type="GO" id="GO:0019265">
    <property type="term" value="P:glycine biosynthetic process, by transamination of glyoxylate"/>
    <property type="evidence" value="ECO:0007669"/>
    <property type="project" value="TreeGrafter"/>
</dbReference>
<evidence type="ECO:0000256" key="7">
    <source>
        <dbReference type="RuleBase" id="RU004504"/>
    </source>
</evidence>
<dbReference type="SUPFAM" id="SSF53383">
    <property type="entry name" value="PLP-dependent transferases"/>
    <property type="match status" value="1"/>
</dbReference>
<comment type="cofactor">
    <cofactor evidence="1 5 7">
        <name>pyridoxal 5'-phosphate</name>
        <dbReference type="ChEBI" id="CHEBI:597326"/>
    </cofactor>
</comment>
<feature type="modified residue" description="N6-(pyridoxal phosphate)lysine" evidence="5">
    <location>
        <position position="189"/>
    </location>
</feature>
<evidence type="ECO:0000256" key="2">
    <source>
        <dbReference type="ARBA" id="ARBA00009236"/>
    </source>
</evidence>
<dbReference type="PANTHER" id="PTHR21152">
    <property type="entry name" value="AMINOTRANSFERASE CLASS V"/>
    <property type="match status" value="1"/>
</dbReference>
<evidence type="ECO:0000256" key="3">
    <source>
        <dbReference type="ARBA" id="ARBA00022898"/>
    </source>
</evidence>
<dbReference type="InterPro" id="IPR015421">
    <property type="entry name" value="PyrdxlP-dep_Trfase_major"/>
</dbReference>
<dbReference type="InterPro" id="IPR000192">
    <property type="entry name" value="Aminotrans_V_dom"/>
</dbReference>
<evidence type="ECO:0000256" key="6">
    <source>
        <dbReference type="RuleBase" id="RU004075"/>
    </source>
</evidence>
<comment type="similarity">
    <text evidence="2 6">Belongs to the class-V pyridoxal-phosphate-dependent aminotransferase family.</text>
</comment>
<dbReference type="Proteomes" id="UP000306196">
    <property type="component" value="Unassembled WGS sequence"/>
</dbReference>
<evidence type="ECO:0000313" key="9">
    <source>
        <dbReference type="EMBL" id="TLD72405.1"/>
    </source>
</evidence>
<keyword evidence="9" id="KW-0808">Transferase</keyword>
<dbReference type="InterPro" id="IPR024169">
    <property type="entry name" value="SP_NH2Trfase/AEP_transaminase"/>
</dbReference>
<organism evidence="9 10">
    <name type="scientific">Phragmitibacter flavus</name>
    <dbReference type="NCBI Taxonomy" id="2576071"/>
    <lineage>
        <taxon>Bacteria</taxon>
        <taxon>Pseudomonadati</taxon>
        <taxon>Verrucomicrobiota</taxon>
        <taxon>Verrucomicrobiia</taxon>
        <taxon>Verrucomicrobiales</taxon>
        <taxon>Verrucomicrobiaceae</taxon>
        <taxon>Phragmitibacter</taxon>
    </lineage>
</organism>
<keyword evidence="10" id="KW-1185">Reference proteome</keyword>
<comment type="caution">
    <text evidence="9">The sequence shown here is derived from an EMBL/GenBank/DDBJ whole genome shotgun (WGS) entry which is preliminary data.</text>
</comment>
<dbReference type="GO" id="GO:0004760">
    <property type="term" value="F:L-serine-pyruvate transaminase activity"/>
    <property type="evidence" value="ECO:0007669"/>
    <property type="project" value="TreeGrafter"/>
</dbReference>
<dbReference type="PROSITE" id="PS00595">
    <property type="entry name" value="AA_TRANSFER_CLASS_5"/>
    <property type="match status" value="1"/>
</dbReference>
<dbReference type="AlphaFoldDB" id="A0A5R8KKD6"/>
<dbReference type="RefSeq" id="WP_138084761.1">
    <property type="nucleotide sequence ID" value="NZ_VAUV01000002.1"/>
</dbReference>
<proteinExistence type="inferred from homology"/>
<gene>
    <name evidence="9" type="ORF">FEM03_03340</name>
</gene>
<evidence type="ECO:0000259" key="8">
    <source>
        <dbReference type="Pfam" id="PF00266"/>
    </source>
</evidence>
<dbReference type="Pfam" id="PF00266">
    <property type="entry name" value="Aminotran_5"/>
    <property type="match status" value="1"/>
</dbReference>
<feature type="domain" description="Aminotransferase class V" evidence="8">
    <location>
        <begin position="21"/>
        <end position="323"/>
    </location>
</feature>
<dbReference type="InterPro" id="IPR015424">
    <property type="entry name" value="PyrdxlP-dep_Trfase"/>
</dbReference>
<sequence>MRDHVKLFIPGPVEVSADTYAAMNAPMIGHRSKDFQVLYADVHEKLQTLFGTTQQVYLSTSSAWGVMEGAIRNLVNKKVLNCCCGAFSDKWYDVSLRCGKQAEALKVDWGQAITADLVDAKLATGEFDVVTVVHSETSTGVLSPVEEIAKLKAKYPDVLFVVDTVSSFTTLPMHFDSWGLDILLTGSQKAFAMPPGLALFAASEAAYARAAEVKDRGYYFDLLEFQANGKNSMTPSTPCISLIYGLRHQLNKMLAEGLENRYARHARLNGMVHDWVRKNGFEFFAPEGYRTKGLTCVKNKDGFDVAAFVSLLKKRHNLAIDGGYGKIKGQTFRISNMGDESDESIAELIAALDDTMGAL</sequence>
<protein>
    <submittedName>
        <fullName evidence="9">Alanine--glyoxylate aminotransferase family protein</fullName>
    </submittedName>
</protein>
<accession>A0A5R8KKD6</accession>
<dbReference type="InterPro" id="IPR015422">
    <property type="entry name" value="PyrdxlP-dep_Trfase_small"/>
</dbReference>
<evidence type="ECO:0000256" key="5">
    <source>
        <dbReference type="PIRSR" id="PIRSR000524-50"/>
    </source>
</evidence>
<reference evidence="9 10" key="1">
    <citation type="submission" date="2019-05" db="EMBL/GenBank/DDBJ databases">
        <title>Verrucobacter flavum gen. nov., sp. nov. a new member of the family Verrucomicrobiaceae.</title>
        <authorList>
            <person name="Szuroczki S."/>
            <person name="Abbaszade G."/>
            <person name="Szabo A."/>
            <person name="Felfoldi T."/>
            <person name="Schumann P."/>
            <person name="Boka K."/>
            <person name="Keki Z."/>
            <person name="Toumi M."/>
            <person name="Toth E."/>
        </authorList>
    </citation>
    <scope>NUCLEOTIDE SEQUENCE [LARGE SCALE GENOMIC DNA]</scope>
    <source>
        <strain evidence="9 10">MG-N-17</strain>
    </source>
</reference>
<dbReference type="Gene3D" id="3.90.1150.10">
    <property type="entry name" value="Aspartate Aminotransferase, domain 1"/>
    <property type="match status" value="1"/>
</dbReference>
<evidence type="ECO:0000313" key="10">
    <source>
        <dbReference type="Proteomes" id="UP000306196"/>
    </source>
</evidence>
<keyword evidence="3 5" id="KW-0663">Pyridoxal phosphate</keyword>
<dbReference type="EMBL" id="VAUV01000002">
    <property type="protein sequence ID" value="TLD72405.1"/>
    <property type="molecule type" value="Genomic_DNA"/>
</dbReference>